<evidence type="ECO:0000256" key="3">
    <source>
        <dbReference type="ARBA" id="ARBA00022989"/>
    </source>
</evidence>
<feature type="domain" description="Yip1" evidence="6">
    <location>
        <begin position="7"/>
        <end position="182"/>
    </location>
</feature>
<evidence type="ECO:0000256" key="5">
    <source>
        <dbReference type="SAM" id="Phobius"/>
    </source>
</evidence>
<keyword evidence="4 5" id="KW-0472">Membrane</keyword>
<dbReference type="InterPro" id="IPR006977">
    <property type="entry name" value="Yip1_dom"/>
</dbReference>
<feature type="transmembrane region" description="Helical" evidence="5">
    <location>
        <begin position="109"/>
        <end position="130"/>
    </location>
</feature>
<dbReference type="RefSeq" id="WP_095615937.1">
    <property type="nucleotide sequence ID" value="NZ_NSKD01000001.1"/>
</dbReference>
<feature type="transmembrane region" description="Helical" evidence="5">
    <location>
        <begin position="69"/>
        <end position="89"/>
    </location>
</feature>
<feature type="transmembrane region" description="Helical" evidence="5">
    <location>
        <begin position="136"/>
        <end position="154"/>
    </location>
</feature>
<dbReference type="Proteomes" id="UP000218896">
    <property type="component" value="Unassembled WGS sequence"/>
</dbReference>
<keyword evidence="8" id="KW-1185">Reference proteome</keyword>
<evidence type="ECO:0000313" key="7">
    <source>
        <dbReference type="EMBL" id="PAU81837.1"/>
    </source>
</evidence>
<comment type="subcellular location">
    <subcellularLocation>
        <location evidence="1">Membrane</location>
        <topology evidence="1">Multi-pass membrane protein</topology>
    </subcellularLocation>
</comment>
<keyword evidence="2 5" id="KW-0812">Transmembrane</keyword>
<sequence length="204" mass="21982">MILSHAFGMLFRPETEWAAIKQEKPTPMVVYGLYILILALIGPISAYIGTVETGWTIGDRLIKLTPDSAMQLVILTYLAILAGSFALGYGINWMATTFGAEKEENGNNALALVAYSLTPMYIAGLTLLYPDPWGNAMILLAAASYGAWLMWKGVPVVMGMSKEQSMVYCGGILTLALVLLVSTLATTGLLWNFGFGPTFVEAGL</sequence>
<dbReference type="AlphaFoldDB" id="A0A2A2FAX9"/>
<reference evidence="7 8" key="1">
    <citation type="submission" date="2017-08" db="EMBL/GenBank/DDBJ databases">
        <title>Halovibrio sewagensis sp. nov., isolated from wastewater of high salinity.</title>
        <authorList>
            <person name="Dong X."/>
            <person name="Zhang G."/>
        </authorList>
    </citation>
    <scope>NUCLEOTIDE SEQUENCE [LARGE SCALE GENOMIC DNA]</scope>
    <source>
        <strain evidence="7 8">YL5-2</strain>
    </source>
</reference>
<dbReference type="GO" id="GO:0016020">
    <property type="term" value="C:membrane"/>
    <property type="evidence" value="ECO:0007669"/>
    <property type="project" value="UniProtKB-SubCell"/>
</dbReference>
<evidence type="ECO:0000259" key="6">
    <source>
        <dbReference type="Pfam" id="PF04893"/>
    </source>
</evidence>
<feature type="transmembrane region" description="Helical" evidence="5">
    <location>
        <begin position="166"/>
        <end position="191"/>
    </location>
</feature>
<proteinExistence type="predicted"/>
<dbReference type="OrthoDB" id="9808452at2"/>
<evidence type="ECO:0000313" key="8">
    <source>
        <dbReference type="Proteomes" id="UP000218896"/>
    </source>
</evidence>
<organism evidence="7 8">
    <name type="scientific">Halovibrio salipaludis</name>
    <dbReference type="NCBI Taxonomy" id="2032626"/>
    <lineage>
        <taxon>Bacteria</taxon>
        <taxon>Pseudomonadati</taxon>
        <taxon>Pseudomonadota</taxon>
        <taxon>Gammaproteobacteria</taxon>
        <taxon>Oceanospirillales</taxon>
        <taxon>Halomonadaceae</taxon>
        <taxon>Halovibrio</taxon>
    </lineage>
</organism>
<gene>
    <name evidence="7" type="ORF">CK501_01405</name>
</gene>
<keyword evidence="3 5" id="KW-1133">Transmembrane helix</keyword>
<evidence type="ECO:0000256" key="2">
    <source>
        <dbReference type="ARBA" id="ARBA00022692"/>
    </source>
</evidence>
<dbReference type="EMBL" id="NSKD01000001">
    <property type="protein sequence ID" value="PAU81837.1"/>
    <property type="molecule type" value="Genomic_DNA"/>
</dbReference>
<evidence type="ECO:0000256" key="4">
    <source>
        <dbReference type="ARBA" id="ARBA00023136"/>
    </source>
</evidence>
<comment type="caution">
    <text evidence="7">The sequence shown here is derived from an EMBL/GenBank/DDBJ whole genome shotgun (WGS) entry which is preliminary data.</text>
</comment>
<accession>A0A2A2FAX9</accession>
<feature type="transmembrane region" description="Helical" evidence="5">
    <location>
        <begin position="29"/>
        <end position="49"/>
    </location>
</feature>
<protein>
    <recommendedName>
        <fullName evidence="6">Yip1 domain-containing protein</fullName>
    </recommendedName>
</protein>
<name>A0A2A2FAX9_9GAMM</name>
<evidence type="ECO:0000256" key="1">
    <source>
        <dbReference type="ARBA" id="ARBA00004141"/>
    </source>
</evidence>
<dbReference type="Pfam" id="PF04893">
    <property type="entry name" value="Yip1"/>
    <property type="match status" value="1"/>
</dbReference>